<feature type="compositionally biased region" description="Polar residues" evidence="3">
    <location>
        <begin position="418"/>
        <end position="427"/>
    </location>
</feature>
<protein>
    <recommendedName>
        <fullName evidence="4">PB1 domain-containing protein</fullName>
    </recommendedName>
</protein>
<comment type="caution">
    <text evidence="5">The sequence shown here is derived from an EMBL/GenBank/DDBJ whole genome shotgun (WGS) entry which is preliminary data.</text>
</comment>
<dbReference type="InterPro" id="IPR011990">
    <property type="entry name" value="TPR-like_helical_dom_sf"/>
</dbReference>
<dbReference type="OrthoDB" id="2942533at2759"/>
<dbReference type="InterPro" id="IPR019734">
    <property type="entry name" value="TPR_rpt"/>
</dbReference>
<organism evidence="5 6">
    <name type="scientific">Ceratopteris richardii</name>
    <name type="common">Triangle waterfern</name>
    <dbReference type="NCBI Taxonomy" id="49495"/>
    <lineage>
        <taxon>Eukaryota</taxon>
        <taxon>Viridiplantae</taxon>
        <taxon>Streptophyta</taxon>
        <taxon>Embryophyta</taxon>
        <taxon>Tracheophyta</taxon>
        <taxon>Polypodiopsida</taxon>
        <taxon>Polypodiidae</taxon>
        <taxon>Polypodiales</taxon>
        <taxon>Pteridineae</taxon>
        <taxon>Pteridaceae</taxon>
        <taxon>Parkerioideae</taxon>
        <taxon>Ceratopteris</taxon>
    </lineage>
</organism>
<evidence type="ECO:0000313" key="6">
    <source>
        <dbReference type="Proteomes" id="UP000825935"/>
    </source>
</evidence>
<evidence type="ECO:0000256" key="2">
    <source>
        <dbReference type="ARBA" id="ARBA00022803"/>
    </source>
</evidence>
<feature type="compositionally biased region" description="Polar residues" evidence="3">
    <location>
        <begin position="95"/>
        <end position="106"/>
    </location>
</feature>
<dbReference type="PROSITE" id="PS51745">
    <property type="entry name" value="PB1"/>
    <property type="match status" value="1"/>
</dbReference>
<proteinExistence type="predicted"/>
<evidence type="ECO:0000259" key="4">
    <source>
        <dbReference type="PROSITE" id="PS51745"/>
    </source>
</evidence>
<feature type="region of interest" description="Disordered" evidence="3">
    <location>
        <begin position="1"/>
        <end position="149"/>
    </location>
</feature>
<feature type="compositionally biased region" description="Basic and acidic residues" evidence="3">
    <location>
        <begin position="441"/>
        <end position="451"/>
    </location>
</feature>
<feature type="compositionally biased region" description="Polar residues" evidence="3">
    <location>
        <begin position="596"/>
        <end position="611"/>
    </location>
</feature>
<dbReference type="PANTHER" id="PTHR46183">
    <property type="entry name" value="PROTEIN CLMP1"/>
    <property type="match status" value="1"/>
</dbReference>
<feature type="compositionally biased region" description="Basic and acidic residues" evidence="3">
    <location>
        <begin position="1037"/>
        <end position="1052"/>
    </location>
</feature>
<dbReference type="SMART" id="SM00028">
    <property type="entry name" value="TPR"/>
    <property type="match status" value="3"/>
</dbReference>
<feature type="compositionally biased region" description="Basic and acidic residues" evidence="3">
    <location>
        <begin position="113"/>
        <end position="144"/>
    </location>
</feature>
<dbReference type="InterPro" id="IPR044517">
    <property type="entry name" value="PHOX1-4"/>
</dbReference>
<evidence type="ECO:0000256" key="1">
    <source>
        <dbReference type="ARBA" id="ARBA00022737"/>
    </source>
</evidence>
<feature type="compositionally biased region" description="Acidic residues" evidence="3">
    <location>
        <begin position="896"/>
        <end position="915"/>
    </location>
</feature>
<reference evidence="5" key="1">
    <citation type="submission" date="2021-08" db="EMBL/GenBank/DDBJ databases">
        <title>WGS assembly of Ceratopteris richardii.</title>
        <authorList>
            <person name="Marchant D.B."/>
            <person name="Chen G."/>
            <person name="Jenkins J."/>
            <person name="Shu S."/>
            <person name="Leebens-Mack J."/>
            <person name="Grimwood J."/>
            <person name="Schmutz J."/>
            <person name="Soltis P."/>
            <person name="Soltis D."/>
            <person name="Chen Z.-H."/>
        </authorList>
    </citation>
    <scope>NUCLEOTIDE SEQUENCE</scope>
    <source>
        <strain evidence="5">Whitten #5841</strain>
        <tissue evidence="5">Leaf</tissue>
    </source>
</reference>
<evidence type="ECO:0000256" key="3">
    <source>
        <dbReference type="SAM" id="MobiDB-lite"/>
    </source>
</evidence>
<dbReference type="Proteomes" id="UP000825935">
    <property type="component" value="Chromosome 4"/>
</dbReference>
<gene>
    <name evidence="5" type="ORF">KP509_04G048100</name>
</gene>
<feature type="compositionally biased region" description="Polar residues" evidence="3">
    <location>
        <begin position="333"/>
        <end position="411"/>
    </location>
</feature>
<dbReference type="SMART" id="SM00666">
    <property type="entry name" value="PB1"/>
    <property type="match status" value="1"/>
</dbReference>
<feature type="compositionally biased region" description="Basic and acidic residues" evidence="3">
    <location>
        <begin position="78"/>
        <end position="94"/>
    </location>
</feature>
<dbReference type="CDD" id="cd05992">
    <property type="entry name" value="PB1"/>
    <property type="match status" value="1"/>
</dbReference>
<feature type="region of interest" description="Disordered" evidence="3">
    <location>
        <begin position="1029"/>
        <end position="1077"/>
    </location>
</feature>
<keyword evidence="2" id="KW-0802">TPR repeat</keyword>
<keyword evidence="6" id="KW-1185">Reference proteome</keyword>
<dbReference type="SUPFAM" id="SSF48452">
    <property type="entry name" value="TPR-like"/>
    <property type="match status" value="1"/>
</dbReference>
<feature type="region of interest" description="Disordered" evidence="3">
    <location>
        <begin position="807"/>
        <end position="827"/>
    </location>
</feature>
<dbReference type="SUPFAM" id="SSF54277">
    <property type="entry name" value="CAD &amp; PB1 domains"/>
    <property type="match status" value="1"/>
</dbReference>
<dbReference type="Gene3D" id="1.25.40.10">
    <property type="entry name" value="Tetratricopeptide repeat domain"/>
    <property type="match status" value="1"/>
</dbReference>
<feature type="compositionally biased region" description="Basic and acidic residues" evidence="3">
    <location>
        <begin position="807"/>
        <end position="820"/>
    </location>
</feature>
<dbReference type="InterPro" id="IPR053793">
    <property type="entry name" value="PB1-like"/>
</dbReference>
<dbReference type="PANTHER" id="PTHR46183:SF8">
    <property type="entry name" value="PROTEIN CLMP1"/>
    <property type="match status" value="1"/>
</dbReference>
<feature type="region of interest" description="Disordered" evidence="3">
    <location>
        <begin position="891"/>
        <end position="944"/>
    </location>
</feature>
<dbReference type="Gene3D" id="3.10.20.90">
    <property type="entry name" value="Phosphatidylinositol 3-kinase Catalytic Subunit, Chain A, domain 1"/>
    <property type="match status" value="1"/>
</dbReference>
<sequence length="1077" mass="120547">MTRSGNRRKKSSINSYPSSPSITFHFKGQRSSSASPSSSLGFDRKHQRMASSTNGVLGHRPYIVADRQLSMSASDQRSSGEDHYGSRSPDRRQNGGDNSRPNSTDPLYSGGNKKFDGSDRSRKDGNDPKLRHSESQRRRSRSQDRPLYYQQCQKNQRWEGKENNDGNKDPLFAIIRDIDAGKITEYTPYMASKAKELKEEGNRKFQKKDYLGAMDQYELALKLTPPDHPDRAVFHSNRAACFLQMKPAQHDVAIHECNLALQIQPGFTRALLRRARAYEALGNLNVALEDVKTLLQIDAHHQDAIDMLKRIQFSIDCPGDEAHWGQDKPPLPTSLSRSKSYSGSHITSNGVENPPVSKSFSLRNGGNHGSASTNFPPSTQPQRTTGTSSLTPTQSFREIQTPRQTPASWPMNTPPSTPSIDMSSYLNDSGVHRYTSSMDPSKVDSSEKIIHQDYPQGSKTDSSYSAPRSRPVKLIYDHDIRLAEIPVNSKLNELRKLIKSKFPSSKSILIKYKDPEGDLVTITSTEELRQAEASASIESVRRNLRINSLSAENGAPLDRRPNSAVGLPSVLDQLRLHIVEVPAEQEPYENEESPNEQDPSTPARNGVQKSGASYRMEKKEKALDKWMSQFSELFRMHLGIDPNGYIDFQELGLELCAQALEETITTEEAYKLLQQAGCKFQEMIAMGFLNWGNVYMCAARREVSHDDESDNDVDFSEKLQAAFDWAHVQYALAEEKFLLSLKVKPDFCDSILALGQKDFESAKLHWALAVASQKDLSSWDSTKTLELFCIAAEHTRRAAEVLEKQEDVHHNDIERQERASVPDNPMNSEQDISLKKQVYLFWGNVLYEQSQVEFRLGLNTWKQHLDEAVGKFELAGVHSSDITMALQKHLSVSTTYDDEEEETPEQDPAPSEEEINADKEEMGISSTNDNHEDFVTSESHSEERIPLEGVTDTANSLSPVCPVEEHMTADDPTDIGKSMQAVLPCENPIAQDLVTYSTCSAQEGLFLQEHLLRDNASGFPKVLQVDPSMKAAESEEGAMKRMHADSSSEEHVPLSTTSDSEDHVSRNNVTESLPTAS</sequence>
<dbReference type="Pfam" id="PF00564">
    <property type="entry name" value="PB1"/>
    <property type="match status" value="1"/>
</dbReference>
<feature type="compositionally biased region" description="Polar residues" evidence="3">
    <location>
        <begin position="455"/>
        <end position="466"/>
    </location>
</feature>
<feature type="domain" description="PB1" evidence="4">
    <location>
        <begin position="469"/>
        <end position="551"/>
    </location>
</feature>
<feature type="compositionally biased region" description="Polar residues" evidence="3">
    <location>
        <begin position="1066"/>
        <end position="1077"/>
    </location>
</feature>
<feature type="compositionally biased region" description="Low complexity" evidence="3">
    <location>
        <begin position="12"/>
        <end position="22"/>
    </location>
</feature>
<dbReference type="InterPro" id="IPR000270">
    <property type="entry name" value="PB1_dom"/>
</dbReference>
<dbReference type="EMBL" id="CM035409">
    <property type="protein sequence ID" value="KAH7439162.1"/>
    <property type="molecule type" value="Genomic_DNA"/>
</dbReference>
<feature type="region of interest" description="Disordered" evidence="3">
    <location>
        <begin position="321"/>
        <end position="467"/>
    </location>
</feature>
<feature type="compositionally biased region" description="Basic residues" evidence="3">
    <location>
        <begin position="1"/>
        <end position="11"/>
    </location>
</feature>
<feature type="region of interest" description="Disordered" evidence="3">
    <location>
        <begin position="583"/>
        <end position="613"/>
    </location>
</feature>
<keyword evidence="1" id="KW-0677">Repeat</keyword>
<feature type="compositionally biased region" description="Acidic residues" evidence="3">
    <location>
        <begin position="586"/>
        <end position="595"/>
    </location>
</feature>
<name>A0A8T2UV63_CERRI</name>
<accession>A0A8T2UV63</accession>
<dbReference type="AlphaFoldDB" id="A0A8T2UV63"/>
<feature type="compositionally biased region" description="Basic and acidic residues" evidence="3">
    <location>
        <begin position="929"/>
        <end position="944"/>
    </location>
</feature>
<evidence type="ECO:0000313" key="5">
    <source>
        <dbReference type="EMBL" id="KAH7439162.1"/>
    </source>
</evidence>